<proteinExistence type="predicted"/>
<name>A0A7S2WGC0_9STRA</name>
<dbReference type="AlphaFoldDB" id="A0A7S2WGC0"/>
<evidence type="ECO:0000313" key="1">
    <source>
        <dbReference type="EMBL" id="CAD9686251.1"/>
    </source>
</evidence>
<protein>
    <submittedName>
        <fullName evidence="1">Uncharacterized protein</fullName>
    </submittedName>
</protein>
<accession>A0A7S2WGC0</accession>
<sequence>MLLLDQFQSMQAGSVDLLSALSLESWLPMLYTAVASGPQVGCVICEYYGCQASRSHESSVPELAVIKSSVLRIASKSFQVETPGASLQGDRSYGIGQVGAKNGHAL</sequence>
<gene>
    <name evidence="1" type="ORF">QSP1433_LOCUS9102</name>
</gene>
<organism evidence="1">
    <name type="scientific">Mucochytrium quahogii</name>
    <dbReference type="NCBI Taxonomy" id="96639"/>
    <lineage>
        <taxon>Eukaryota</taxon>
        <taxon>Sar</taxon>
        <taxon>Stramenopiles</taxon>
        <taxon>Bigyra</taxon>
        <taxon>Labyrinthulomycetes</taxon>
        <taxon>Thraustochytrida</taxon>
        <taxon>Thraustochytriidae</taxon>
        <taxon>Mucochytrium</taxon>
    </lineage>
</organism>
<reference evidence="1" key="1">
    <citation type="submission" date="2021-01" db="EMBL/GenBank/DDBJ databases">
        <authorList>
            <person name="Corre E."/>
            <person name="Pelletier E."/>
            <person name="Niang G."/>
            <person name="Scheremetjew M."/>
            <person name="Finn R."/>
            <person name="Kale V."/>
            <person name="Holt S."/>
            <person name="Cochrane G."/>
            <person name="Meng A."/>
            <person name="Brown T."/>
            <person name="Cohen L."/>
        </authorList>
    </citation>
    <scope>NUCLEOTIDE SEQUENCE</scope>
    <source>
        <strain evidence="1">NY070348D</strain>
    </source>
</reference>
<dbReference type="EMBL" id="HBHK01014448">
    <property type="protein sequence ID" value="CAD9686251.1"/>
    <property type="molecule type" value="Transcribed_RNA"/>
</dbReference>